<dbReference type="Pfam" id="PF24706">
    <property type="entry name" value="DUF7669"/>
    <property type="match status" value="1"/>
</dbReference>
<accession>A0A7C2BKS1</accession>
<evidence type="ECO:0000259" key="1">
    <source>
        <dbReference type="Pfam" id="PF24706"/>
    </source>
</evidence>
<dbReference type="AlphaFoldDB" id="A0A7C2BKS1"/>
<proteinExistence type="predicted"/>
<feature type="domain" description="DUF7669" evidence="1">
    <location>
        <begin position="11"/>
        <end position="87"/>
    </location>
</feature>
<name>A0A7C2BKS1_9CREN</name>
<reference evidence="2" key="1">
    <citation type="journal article" date="2020" name="mSystems">
        <title>Genome- and Community-Level Interaction Insights into Carbon Utilization and Element Cycling Functions of Hydrothermarchaeota in Hydrothermal Sediment.</title>
        <authorList>
            <person name="Zhou Z."/>
            <person name="Liu Y."/>
            <person name="Xu W."/>
            <person name="Pan J."/>
            <person name="Luo Z.H."/>
            <person name="Li M."/>
        </authorList>
    </citation>
    <scope>NUCLEOTIDE SEQUENCE [LARGE SCALE GENOMIC DNA]</scope>
    <source>
        <strain evidence="2">SpSt-23</strain>
    </source>
</reference>
<organism evidence="2">
    <name type="scientific">Thermosphaera aggregans</name>
    <dbReference type="NCBI Taxonomy" id="54254"/>
    <lineage>
        <taxon>Archaea</taxon>
        <taxon>Thermoproteota</taxon>
        <taxon>Thermoprotei</taxon>
        <taxon>Desulfurococcales</taxon>
        <taxon>Desulfurococcaceae</taxon>
        <taxon>Thermosphaera</taxon>
    </lineage>
</organism>
<gene>
    <name evidence="2" type="ORF">ENP55_04125</name>
</gene>
<dbReference type="EMBL" id="DSJT01000023">
    <property type="protein sequence ID" value="HEF87469.1"/>
    <property type="molecule type" value="Genomic_DNA"/>
</dbReference>
<protein>
    <recommendedName>
        <fullName evidence="1">DUF7669 domain-containing protein</fullName>
    </recommendedName>
</protein>
<sequence>MEAAESFNKKPNWALLKEVAEELYRMGKITFTRKELASKAHEKDPSRSEMSLDFEIDLVTVNSSSKDKYKDPDKLFLFRLDRGRYTLYNPEEHGELDKYTGIQRVSATRKQVLNEVLEGLERLGYEATENKYAKALQPDIVATMDDIKTGVWVIDPGVDVSSQYKSLAYAIGSSMLNRSFNEYLIVLPEDLYKRITQDIIESLKPYKVRFVPIKEERKYTLQI</sequence>
<comment type="caution">
    <text evidence="2">The sequence shown here is derived from an EMBL/GenBank/DDBJ whole genome shotgun (WGS) entry which is preliminary data.</text>
</comment>
<dbReference type="InterPro" id="IPR056086">
    <property type="entry name" value="DUF7669"/>
</dbReference>
<evidence type="ECO:0000313" key="2">
    <source>
        <dbReference type="EMBL" id="HEF87469.1"/>
    </source>
</evidence>